<evidence type="ECO:0000313" key="1">
    <source>
        <dbReference type="EMBL" id="GFY30622.1"/>
    </source>
</evidence>
<evidence type="ECO:0000313" key="2">
    <source>
        <dbReference type="Proteomes" id="UP000887159"/>
    </source>
</evidence>
<gene>
    <name evidence="1" type="ORF">TNCV_3117841</name>
</gene>
<name>A0A8X6W924_TRICX</name>
<dbReference type="Proteomes" id="UP000887159">
    <property type="component" value="Unassembled WGS sequence"/>
</dbReference>
<dbReference type="AlphaFoldDB" id="A0A8X6W924"/>
<proteinExistence type="predicted"/>
<protein>
    <submittedName>
        <fullName evidence="1">Uncharacterized protein</fullName>
    </submittedName>
</protein>
<reference evidence="1" key="1">
    <citation type="submission" date="2020-08" db="EMBL/GenBank/DDBJ databases">
        <title>Multicomponent nature underlies the extraordinary mechanical properties of spider dragline silk.</title>
        <authorList>
            <person name="Kono N."/>
            <person name="Nakamura H."/>
            <person name="Mori M."/>
            <person name="Yoshida Y."/>
            <person name="Ohtoshi R."/>
            <person name="Malay A.D."/>
            <person name="Moran D.A.P."/>
            <person name="Tomita M."/>
            <person name="Numata K."/>
            <person name="Arakawa K."/>
        </authorList>
    </citation>
    <scope>NUCLEOTIDE SEQUENCE</scope>
</reference>
<dbReference type="EMBL" id="BMAU01021394">
    <property type="protein sequence ID" value="GFY30622.1"/>
    <property type="molecule type" value="Genomic_DNA"/>
</dbReference>
<organism evidence="1 2">
    <name type="scientific">Trichonephila clavipes</name>
    <name type="common">Golden silk orbweaver</name>
    <name type="synonym">Nephila clavipes</name>
    <dbReference type="NCBI Taxonomy" id="2585209"/>
    <lineage>
        <taxon>Eukaryota</taxon>
        <taxon>Metazoa</taxon>
        <taxon>Ecdysozoa</taxon>
        <taxon>Arthropoda</taxon>
        <taxon>Chelicerata</taxon>
        <taxon>Arachnida</taxon>
        <taxon>Araneae</taxon>
        <taxon>Araneomorphae</taxon>
        <taxon>Entelegynae</taxon>
        <taxon>Araneoidea</taxon>
        <taxon>Nephilidae</taxon>
        <taxon>Trichonephila</taxon>
    </lineage>
</organism>
<sequence>MHNAAVQKPLTTVSLNSNPTIVMLQAEAGFVSKHNVVPFRCPFPSFIAPLVTKRLWFPVKSKRSNGRFVDIPLLCKRRRMV</sequence>
<keyword evidence="2" id="KW-1185">Reference proteome</keyword>
<comment type="caution">
    <text evidence="1">The sequence shown here is derived from an EMBL/GenBank/DDBJ whole genome shotgun (WGS) entry which is preliminary data.</text>
</comment>
<accession>A0A8X6W924</accession>